<dbReference type="InterPro" id="IPR038132">
    <property type="entry name" value="Vps16_C_sf"/>
</dbReference>
<evidence type="ECO:0008006" key="7">
    <source>
        <dbReference type="Google" id="ProtNLM"/>
    </source>
</evidence>
<feature type="domain" description="Vps16 C-terminal" evidence="3">
    <location>
        <begin position="719"/>
        <end position="1055"/>
    </location>
</feature>
<dbReference type="InterPro" id="IPR006926">
    <property type="entry name" value="Vps16_N"/>
</dbReference>
<dbReference type="GO" id="GO:0005768">
    <property type="term" value="C:endosome"/>
    <property type="evidence" value="ECO:0007669"/>
    <property type="project" value="TreeGrafter"/>
</dbReference>
<dbReference type="PANTHER" id="PTHR12811">
    <property type="entry name" value="VACUOLAR PROTEIN SORTING VPS16"/>
    <property type="match status" value="1"/>
</dbReference>
<dbReference type="AlphaFoldDB" id="A0AAD2FRI1"/>
<feature type="compositionally biased region" description="Polar residues" evidence="2">
    <location>
        <begin position="47"/>
        <end position="57"/>
    </location>
</feature>
<feature type="region of interest" description="Disordered" evidence="2">
    <location>
        <begin position="1"/>
        <end position="66"/>
    </location>
</feature>
<dbReference type="GO" id="GO:0005765">
    <property type="term" value="C:lysosomal membrane"/>
    <property type="evidence" value="ECO:0007669"/>
    <property type="project" value="TreeGrafter"/>
</dbReference>
<dbReference type="Gene3D" id="1.10.150.780">
    <property type="entry name" value="Vps16, C-terminal region"/>
    <property type="match status" value="1"/>
</dbReference>
<gene>
    <name evidence="5" type="ORF">CYCCA115_LOCUS12627</name>
</gene>
<evidence type="ECO:0000259" key="3">
    <source>
        <dbReference type="Pfam" id="PF04840"/>
    </source>
</evidence>
<feature type="domain" description="Vps16 N-terminal" evidence="4">
    <location>
        <begin position="351"/>
        <end position="571"/>
    </location>
</feature>
<feature type="compositionally biased region" description="Polar residues" evidence="2">
    <location>
        <begin position="1"/>
        <end position="11"/>
    </location>
</feature>
<comment type="similarity">
    <text evidence="1">Belongs to the VPS16 family.</text>
</comment>
<accession>A0AAD2FRI1</accession>
<protein>
    <recommendedName>
        <fullName evidence="7">Vacuolar protein sorting-associated protein 16 homolog</fullName>
    </recommendedName>
</protein>
<dbReference type="GO" id="GO:0006886">
    <property type="term" value="P:intracellular protein transport"/>
    <property type="evidence" value="ECO:0007669"/>
    <property type="project" value="InterPro"/>
</dbReference>
<evidence type="ECO:0000313" key="5">
    <source>
        <dbReference type="EMBL" id="CAJ1950534.1"/>
    </source>
</evidence>
<evidence type="ECO:0000259" key="4">
    <source>
        <dbReference type="Pfam" id="PF04841"/>
    </source>
</evidence>
<sequence length="1062" mass="116115">MTNVMQATNPFDDTFDSGPVDSSLRVNSSNNNNNPFDYDPSAGINPFASTDSAGEDTTTLDDNLDVPSGAPVEASWQYLGDLPYRRVPIYNNVRWCDEGNGNSDVLNYGLSAFPRAALQRHPEMLNPKELRELLSTSTVTKVVGCPHGGPIASVTLPIVGQTAWFSQTEIRIMTSAGRQLARIDFPLPEMLDRGKYSPSDIAEVGFTDRTTLVILLRDSLCLTYDLTGEPLLPPFHLLPKSGTEGQGFELKHATVFEGGAAVLSIAKQSAMVEFLDEHDDPSYFSSAHAGARKIFPDTTISDSLGGKGDSIASFCGLVTTLPTAAFASEYFYSYATIAVLPRTRTASRHPEIFLSTTDNSVVVADAATTELKDLDCRSQISSPIVAMTFAPNGRFLACFTEASMLTVISTTFETKVLDFDTSEGSRLPPLEMTWCGEDSVVLHWKNLGVLMVGPYGDWLRFPYENQGNLYLIPEMDCCRVVTDVAVELLQRVPPATALLLRIGSIEPAAMLLDATDAFENGSPASDEAAKSITDSGMLLEAIEGCIDAAVREFDITTQQRLLRAASYGMHFSFKDGSREKRAIMGGKPEEGQDEMALPSPLTSKFVESARKLRVLNAVRNPSVGFVMTSSQYDSITPIGVVARLIATNRSALASSISKYLSLPKAVQLFARASKAAAFVAGHKQLSDSDAAQGAMQIVHEAIPSQPSKSLSSSVIRGGYATVAMAANKAGRPGVANLLLMLETSVADKVPALISTGSYADAVAVATSASDADLVFHTIMAYQKYCYMSTQDTGRANQAFMSTVTTKFSKEAFHTLRRYMSTLPDVKEALNLQLRAQKFTDAGVTMARRALDKRKDTRERLSILAESSRVFGMGKENAFYKTCTDDYLELLKDQEVLRTKYSSPDVAPESSSVAATIASVLHYAAINEREKHRLLTDADKIAKKFRIPEKLLWHTKVRAFAETGLWGNLRTLADSRAKPPIGFKPFARAAIRGNQSSSEKMRYIERVSDPEERYGLFCEALMWKRALEEAFKMKDEHRIMNVKGSCNSPEYQMMADQLLARLA</sequence>
<name>A0AAD2FRI1_9STRA</name>
<dbReference type="PIRSF" id="PIRSF007949">
    <property type="entry name" value="VPS16"/>
    <property type="match status" value="1"/>
</dbReference>
<organism evidence="5 6">
    <name type="scientific">Cylindrotheca closterium</name>
    <dbReference type="NCBI Taxonomy" id="2856"/>
    <lineage>
        <taxon>Eukaryota</taxon>
        <taxon>Sar</taxon>
        <taxon>Stramenopiles</taxon>
        <taxon>Ochrophyta</taxon>
        <taxon>Bacillariophyta</taxon>
        <taxon>Bacillariophyceae</taxon>
        <taxon>Bacillariophycidae</taxon>
        <taxon>Bacillariales</taxon>
        <taxon>Bacillariaceae</taxon>
        <taxon>Cylindrotheca</taxon>
    </lineage>
</organism>
<dbReference type="InterPro" id="IPR016534">
    <property type="entry name" value="VPS16"/>
</dbReference>
<keyword evidence="6" id="KW-1185">Reference proteome</keyword>
<dbReference type="Proteomes" id="UP001295423">
    <property type="component" value="Unassembled WGS sequence"/>
</dbReference>
<dbReference type="GO" id="GO:0042144">
    <property type="term" value="P:vacuole fusion, non-autophagic"/>
    <property type="evidence" value="ECO:0007669"/>
    <property type="project" value="TreeGrafter"/>
</dbReference>
<evidence type="ECO:0000256" key="1">
    <source>
        <dbReference type="ARBA" id="ARBA00009250"/>
    </source>
</evidence>
<dbReference type="Pfam" id="PF04841">
    <property type="entry name" value="Vps16_N"/>
    <property type="match status" value="1"/>
</dbReference>
<reference evidence="5" key="1">
    <citation type="submission" date="2023-08" db="EMBL/GenBank/DDBJ databases">
        <authorList>
            <person name="Audoor S."/>
            <person name="Bilcke G."/>
        </authorList>
    </citation>
    <scope>NUCLEOTIDE SEQUENCE</scope>
</reference>
<proteinExistence type="inferred from homology"/>
<dbReference type="Pfam" id="PF04840">
    <property type="entry name" value="Vps16_C"/>
    <property type="match status" value="1"/>
</dbReference>
<dbReference type="PANTHER" id="PTHR12811:SF0">
    <property type="entry name" value="VACUOLAR PROTEIN SORTING-ASSOCIATED PROTEIN 16 HOMOLOG"/>
    <property type="match status" value="1"/>
</dbReference>
<evidence type="ECO:0000256" key="2">
    <source>
        <dbReference type="SAM" id="MobiDB-lite"/>
    </source>
</evidence>
<dbReference type="GO" id="GO:0030897">
    <property type="term" value="C:HOPS complex"/>
    <property type="evidence" value="ECO:0007669"/>
    <property type="project" value="TreeGrafter"/>
</dbReference>
<dbReference type="GO" id="GO:0003779">
    <property type="term" value="F:actin binding"/>
    <property type="evidence" value="ECO:0007669"/>
    <property type="project" value="TreeGrafter"/>
</dbReference>
<comment type="caution">
    <text evidence="5">The sequence shown here is derived from an EMBL/GenBank/DDBJ whole genome shotgun (WGS) entry which is preliminary data.</text>
</comment>
<dbReference type="EMBL" id="CAKOGP040001770">
    <property type="protein sequence ID" value="CAJ1950534.1"/>
    <property type="molecule type" value="Genomic_DNA"/>
</dbReference>
<dbReference type="InterPro" id="IPR006925">
    <property type="entry name" value="Vps16_C"/>
</dbReference>
<evidence type="ECO:0000313" key="6">
    <source>
        <dbReference type="Proteomes" id="UP001295423"/>
    </source>
</evidence>
<dbReference type="GO" id="GO:0016197">
    <property type="term" value="P:endosomal transport"/>
    <property type="evidence" value="ECO:0007669"/>
    <property type="project" value="TreeGrafter"/>
</dbReference>